<dbReference type="HOGENOM" id="CLU_1248468_0_0_9"/>
<proteinExistence type="predicted"/>
<gene>
    <name evidence="3" type="ordered locus">Adeg_0770</name>
</gene>
<evidence type="ECO:0000256" key="1">
    <source>
        <dbReference type="SAM" id="Phobius"/>
    </source>
</evidence>
<evidence type="ECO:0000259" key="2">
    <source>
        <dbReference type="SMART" id="SM00858"/>
    </source>
</evidence>
<keyword evidence="1" id="KW-0812">Transmembrane</keyword>
<feature type="transmembrane region" description="Helical" evidence="1">
    <location>
        <begin position="21"/>
        <end position="41"/>
    </location>
</feature>
<dbReference type="CDD" id="cd11614">
    <property type="entry name" value="SAF_CpaB_FlgA_like"/>
    <property type="match status" value="1"/>
</dbReference>
<dbReference type="AlphaFoldDB" id="C9RCD8"/>
<dbReference type="SMART" id="SM00858">
    <property type="entry name" value="SAF"/>
    <property type="match status" value="1"/>
</dbReference>
<accession>C9RCD8</accession>
<keyword evidence="1" id="KW-1133">Transmembrane helix</keyword>
<keyword evidence="4" id="KW-1185">Reference proteome</keyword>
<dbReference type="KEGG" id="adg:Adeg_0770"/>
<dbReference type="STRING" id="429009.Adeg_0770"/>
<sequence>MVLRVRKREGGTPSPTRLPTLSVLMSALFGVAAGLAVWFALQVARPTVPVVVALRDMQVGHVVRPDEVAVRKYPPVAVPPDAVRKPEEAVGKTVTGGAVLQGDVLRKKRLSAEGSLEASLKSLAPPGWVAVQLPEGSAQGMLGLRRGDRVDIYAETPTPGGAKQVLPVVRGAVLLLTPFQEGAKCYVVAVPPDSAQALAAIDVYGKKVSLVLGPATGGDRR</sequence>
<protein>
    <submittedName>
        <fullName evidence="3">SAF domain protein</fullName>
    </submittedName>
</protein>
<evidence type="ECO:0000313" key="4">
    <source>
        <dbReference type="Proteomes" id="UP000002620"/>
    </source>
</evidence>
<dbReference type="Proteomes" id="UP000002620">
    <property type="component" value="Chromosome"/>
</dbReference>
<dbReference type="eggNOG" id="COG3745">
    <property type="taxonomic scope" value="Bacteria"/>
</dbReference>
<dbReference type="Pfam" id="PF08666">
    <property type="entry name" value="SAF"/>
    <property type="match status" value="1"/>
</dbReference>
<name>C9RCD8_AMMDK</name>
<keyword evidence="1" id="KW-0472">Membrane</keyword>
<dbReference type="EMBL" id="CP001785">
    <property type="protein sequence ID" value="ACX51915.1"/>
    <property type="molecule type" value="Genomic_DNA"/>
</dbReference>
<reference evidence="3 4" key="1">
    <citation type="submission" date="2009-10" db="EMBL/GenBank/DDBJ databases">
        <title>Complete sequence of chromosome of Ammonifex degensii KC4.</title>
        <authorList>
            <consortium name="US DOE Joint Genome Institute"/>
            <person name="Kerfeld C."/>
            <person name="Goodner B."/>
            <person name="Huber H."/>
            <person name="Stetter K."/>
            <person name="Lucas S."/>
            <person name="Copeland A."/>
            <person name="Lapidus A."/>
            <person name="Glavina del Rio T."/>
            <person name="Dalin E."/>
            <person name="Tice H."/>
            <person name="Bruce D."/>
            <person name="Goodwin L."/>
            <person name="Pitluck S."/>
            <person name="Saunders E."/>
            <person name="Brettin T."/>
            <person name="Detter J.C."/>
            <person name="Han C."/>
            <person name="Larimer F."/>
            <person name="Land M."/>
            <person name="Hauser L."/>
            <person name="Kyrpides N."/>
            <person name="Ovchinnikova G."/>
            <person name="Richardson P."/>
        </authorList>
    </citation>
    <scope>NUCLEOTIDE SEQUENCE [LARGE SCALE GENOMIC DNA]</scope>
    <source>
        <strain evidence="4">DSM 10501 / KC4</strain>
    </source>
</reference>
<dbReference type="InterPro" id="IPR013974">
    <property type="entry name" value="SAF"/>
</dbReference>
<feature type="domain" description="SAF" evidence="2">
    <location>
        <begin position="48"/>
        <end position="111"/>
    </location>
</feature>
<organism evidence="3 4">
    <name type="scientific">Ammonifex degensii (strain DSM 10501 / KC4)</name>
    <dbReference type="NCBI Taxonomy" id="429009"/>
    <lineage>
        <taxon>Bacteria</taxon>
        <taxon>Bacillati</taxon>
        <taxon>Bacillota</taxon>
        <taxon>Clostridia</taxon>
        <taxon>Thermoanaerobacterales</taxon>
        <taxon>Thermoanaerobacteraceae</taxon>
        <taxon>Ammonifex</taxon>
    </lineage>
</organism>
<evidence type="ECO:0000313" key="3">
    <source>
        <dbReference type="EMBL" id="ACX51915.1"/>
    </source>
</evidence>